<evidence type="ECO:0000259" key="6">
    <source>
        <dbReference type="PROSITE" id="PS50968"/>
    </source>
</evidence>
<evidence type="ECO:0000313" key="7">
    <source>
        <dbReference type="EMBL" id="GJD66173.1"/>
    </source>
</evidence>
<comment type="pathway">
    <text evidence="4">Lipid metabolism; fatty acid biosynthesis.</text>
</comment>
<dbReference type="PROSITE" id="PS50968">
    <property type="entry name" value="BIOTINYL_LIPOYL"/>
    <property type="match status" value="1"/>
</dbReference>
<dbReference type="GO" id="GO:0003989">
    <property type="term" value="F:acetyl-CoA carboxylase activity"/>
    <property type="evidence" value="ECO:0007669"/>
    <property type="project" value="InterPro"/>
</dbReference>
<dbReference type="GO" id="GO:0009317">
    <property type="term" value="C:acetyl-CoA carboxylase complex"/>
    <property type="evidence" value="ECO:0007669"/>
    <property type="project" value="InterPro"/>
</dbReference>
<dbReference type="InterPro" id="IPR011053">
    <property type="entry name" value="Single_hybrid_motif"/>
</dbReference>
<dbReference type="EMBL" id="BPQJ01000057">
    <property type="protein sequence ID" value="GJD66173.1"/>
    <property type="molecule type" value="Genomic_DNA"/>
</dbReference>
<comment type="caution">
    <text evidence="7">The sequence shown here is derived from an EMBL/GenBank/DDBJ whole genome shotgun (WGS) entry which is preliminary data.</text>
</comment>
<dbReference type="Proteomes" id="UP001055286">
    <property type="component" value="Unassembled WGS sequence"/>
</dbReference>
<evidence type="ECO:0000256" key="5">
    <source>
        <dbReference type="SAM" id="MobiDB-lite"/>
    </source>
</evidence>
<evidence type="ECO:0000256" key="4">
    <source>
        <dbReference type="RuleBase" id="RU364072"/>
    </source>
</evidence>
<accession>A0AA37M7P0</accession>
<name>A0AA37M7P0_9HYPH</name>
<dbReference type="CDD" id="cd06850">
    <property type="entry name" value="biotinyl_domain"/>
    <property type="match status" value="1"/>
</dbReference>
<keyword evidence="8" id="KW-1185">Reference proteome</keyword>
<protein>
    <recommendedName>
        <fullName evidence="2 4">Biotin carboxyl carrier protein of acetyl-CoA carboxylase</fullName>
    </recommendedName>
</protein>
<dbReference type="PRINTS" id="PR01071">
    <property type="entry name" value="ACOABIOTINCC"/>
</dbReference>
<keyword evidence="4" id="KW-0276">Fatty acid metabolism</keyword>
<dbReference type="AlphaFoldDB" id="A0AA37M7P0"/>
<dbReference type="GO" id="GO:0006633">
    <property type="term" value="P:fatty acid biosynthetic process"/>
    <property type="evidence" value="ECO:0007669"/>
    <property type="project" value="UniProtKB-KW"/>
</dbReference>
<evidence type="ECO:0000256" key="1">
    <source>
        <dbReference type="ARBA" id="ARBA00003761"/>
    </source>
</evidence>
<feature type="region of interest" description="Disordered" evidence="5">
    <location>
        <begin position="41"/>
        <end position="77"/>
    </location>
</feature>
<keyword evidence="4" id="KW-0444">Lipid biosynthesis</keyword>
<evidence type="ECO:0000256" key="3">
    <source>
        <dbReference type="ARBA" id="ARBA00023267"/>
    </source>
</evidence>
<feature type="compositionally biased region" description="Low complexity" evidence="5">
    <location>
        <begin position="41"/>
        <end position="57"/>
    </location>
</feature>
<organism evidence="7 8">
    <name type="scientific">Methylobacterium frigidaeris</name>
    <dbReference type="NCBI Taxonomy" id="2038277"/>
    <lineage>
        <taxon>Bacteria</taxon>
        <taxon>Pseudomonadati</taxon>
        <taxon>Pseudomonadota</taxon>
        <taxon>Alphaproteobacteria</taxon>
        <taxon>Hyphomicrobiales</taxon>
        <taxon>Methylobacteriaceae</taxon>
        <taxon>Methylobacterium</taxon>
    </lineage>
</organism>
<gene>
    <name evidence="7" type="primary">accB_3</name>
    <name evidence="7" type="ORF">MPEAHAMD_6370</name>
</gene>
<dbReference type="PANTHER" id="PTHR45266:SF3">
    <property type="entry name" value="OXALOACETATE DECARBOXYLASE ALPHA CHAIN"/>
    <property type="match status" value="1"/>
</dbReference>
<reference evidence="7" key="1">
    <citation type="journal article" date="2016" name="Front. Microbiol.">
        <title>Genome Sequence of the Piezophilic, Mesophilic Sulfate-Reducing Bacterium Desulfovibrio indicus J2T.</title>
        <authorList>
            <person name="Cao J."/>
            <person name="Maignien L."/>
            <person name="Shao Z."/>
            <person name="Alain K."/>
            <person name="Jebbar M."/>
        </authorList>
    </citation>
    <scope>NUCLEOTIDE SEQUENCE</scope>
    <source>
        <strain evidence="7">JCM 32048</strain>
    </source>
</reference>
<keyword evidence="4" id="KW-0275">Fatty acid biosynthesis</keyword>
<feature type="domain" description="Lipoyl-binding" evidence="6">
    <location>
        <begin position="77"/>
        <end position="153"/>
    </location>
</feature>
<keyword evidence="4" id="KW-0443">Lipid metabolism</keyword>
<dbReference type="RefSeq" id="WP_238193358.1">
    <property type="nucleotide sequence ID" value="NZ_BPQJ01000057.1"/>
</dbReference>
<dbReference type="PANTHER" id="PTHR45266">
    <property type="entry name" value="OXALOACETATE DECARBOXYLASE ALPHA CHAIN"/>
    <property type="match status" value="1"/>
</dbReference>
<dbReference type="Pfam" id="PF00364">
    <property type="entry name" value="Biotin_lipoyl"/>
    <property type="match status" value="1"/>
</dbReference>
<dbReference type="SUPFAM" id="SSF51230">
    <property type="entry name" value="Single hybrid motif"/>
    <property type="match status" value="1"/>
</dbReference>
<dbReference type="InterPro" id="IPR050709">
    <property type="entry name" value="Biotin_Carboxyl_Carrier/Decarb"/>
</dbReference>
<dbReference type="Gene3D" id="2.40.50.100">
    <property type="match status" value="1"/>
</dbReference>
<keyword evidence="3 4" id="KW-0092">Biotin</keyword>
<sequence length="153" mass="15442">MAPAMTMDEIKALIDAMAASDLAEMEIAKDGWTLRLARPAGRATGTATEPADPAPEASRSGRHEAGGPAPAPAPAAANDVRAPLAGLAYLAPSAEAQPFVAVGQAVEAGALLCTVEAMKTFHEVRAARAGMIAAVLVASGDEVEGGQPLFRLA</sequence>
<proteinExistence type="predicted"/>
<comment type="function">
    <text evidence="1 4">This protein is a component of the acetyl coenzyme A carboxylase complex; first, biotin carboxylase catalyzes the carboxylation of the carrier protein and then the transcarboxylase transfers the carboxyl group to form malonyl-CoA.</text>
</comment>
<dbReference type="InterPro" id="IPR000089">
    <property type="entry name" value="Biotin_lipoyl"/>
</dbReference>
<evidence type="ECO:0000313" key="8">
    <source>
        <dbReference type="Proteomes" id="UP001055286"/>
    </source>
</evidence>
<dbReference type="InterPro" id="IPR001249">
    <property type="entry name" value="AcCoA_biotinCC"/>
</dbReference>
<reference evidence="7" key="2">
    <citation type="submission" date="2021-08" db="EMBL/GenBank/DDBJ databases">
        <authorList>
            <person name="Tani A."/>
            <person name="Ola A."/>
            <person name="Ogura Y."/>
            <person name="Katsura K."/>
            <person name="Hayashi T."/>
        </authorList>
    </citation>
    <scope>NUCLEOTIDE SEQUENCE</scope>
    <source>
        <strain evidence="7">JCM 32048</strain>
    </source>
</reference>
<evidence type="ECO:0000256" key="2">
    <source>
        <dbReference type="ARBA" id="ARBA00017562"/>
    </source>
</evidence>